<name>A0A370X7I1_9GAMM</name>
<protein>
    <submittedName>
        <fullName evidence="1">Phosphotransferase</fullName>
    </submittedName>
</protein>
<gene>
    <name evidence="1" type="ORF">DWU99_09940</name>
</gene>
<accession>A0A370X7I1</accession>
<dbReference type="Proteomes" id="UP000255334">
    <property type="component" value="Unassembled WGS sequence"/>
</dbReference>
<dbReference type="Pfam" id="PF22817">
    <property type="entry name" value="ApeP-like"/>
    <property type="match status" value="1"/>
</dbReference>
<dbReference type="OrthoDB" id="9800188at2"/>
<keyword evidence="1" id="KW-0808">Transferase</keyword>
<evidence type="ECO:0000313" key="2">
    <source>
        <dbReference type="Proteomes" id="UP000255334"/>
    </source>
</evidence>
<dbReference type="SUPFAM" id="SSF54637">
    <property type="entry name" value="Thioesterase/thiol ester dehydrase-isomerase"/>
    <property type="match status" value="1"/>
</dbReference>
<organism evidence="1 2">
    <name type="scientific">Dyella psychrodurans</name>
    <dbReference type="NCBI Taxonomy" id="1927960"/>
    <lineage>
        <taxon>Bacteria</taxon>
        <taxon>Pseudomonadati</taxon>
        <taxon>Pseudomonadota</taxon>
        <taxon>Gammaproteobacteria</taxon>
        <taxon>Lysobacterales</taxon>
        <taxon>Rhodanobacteraceae</taxon>
        <taxon>Dyella</taxon>
    </lineage>
</organism>
<sequence>MTVQADWMERIPHTGAMRLLDIVHDWNATSIHAKGERLQSHEHPLCDGMSLHAVHLAEYGAQAVAVHGALLAASRGDTRVRQGRLVSLRDVHLTAEYVDLSAAPLDIHAECLIADERGAQYTFRVEQRAQVLATGRVAVMHMEA</sequence>
<reference evidence="1 2" key="1">
    <citation type="submission" date="2018-07" db="EMBL/GenBank/DDBJ databases">
        <title>Dyella monticola sp. nov. and Dyella psychrodurans sp. nov. isolated from monsoon evergreen broad-leaved forest soil of Dinghu Mountain, China.</title>
        <authorList>
            <person name="Gao Z."/>
            <person name="Qiu L."/>
        </authorList>
    </citation>
    <scope>NUCLEOTIDE SEQUENCE [LARGE SCALE GENOMIC DNA]</scope>
    <source>
        <strain evidence="1 2">4MSK11</strain>
    </source>
</reference>
<dbReference type="AlphaFoldDB" id="A0A370X7I1"/>
<evidence type="ECO:0000313" key="1">
    <source>
        <dbReference type="EMBL" id="RDS84373.1"/>
    </source>
</evidence>
<dbReference type="InterPro" id="IPR016776">
    <property type="entry name" value="ApeP-like_dehydratase"/>
</dbReference>
<dbReference type="InterPro" id="IPR029069">
    <property type="entry name" value="HotDog_dom_sf"/>
</dbReference>
<dbReference type="GO" id="GO:0016740">
    <property type="term" value="F:transferase activity"/>
    <property type="evidence" value="ECO:0007669"/>
    <property type="project" value="UniProtKB-KW"/>
</dbReference>
<dbReference type="EMBL" id="QRBF01000003">
    <property type="protein sequence ID" value="RDS84373.1"/>
    <property type="molecule type" value="Genomic_DNA"/>
</dbReference>
<keyword evidence="2" id="KW-1185">Reference proteome</keyword>
<dbReference type="Gene3D" id="3.10.129.10">
    <property type="entry name" value="Hotdog Thioesterase"/>
    <property type="match status" value="1"/>
</dbReference>
<proteinExistence type="predicted"/>
<comment type="caution">
    <text evidence="1">The sequence shown here is derived from an EMBL/GenBank/DDBJ whole genome shotgun (WGS) entry which is preliminary data.</text>
</comment>